<keyword evidence="2" id="KW-0808">Transferase</keyword>
<dbReference type="Gene3D" id="3.40.630.30">
    <property type="match status" value="1"/>
</dbReference>
<dbReference type="InterPro" id="IPR000182">
    <property type="entry name" value="GNAT_dom"/>
</dbReference>
<dbReference type="Proteomes" id="UP000282084">
    <property type="component" value="Unassembled WGS sequence"/>
</dbReference>
<dbReference type="PROSITE" id="PS51186">
    <property type="entry name" value="GNAT"/>
    <property type="match status" value="1"/>
</dbReference>
<evidence type="ECO:0000259" key="1">
    <source>
        <dbReference type="PROSITE" id="PS51186"/>
    </source>
</evidence>
<protein>
    <submittedName>
        <fullName evidence="2">RimJ/RimL family protein N-acetyltransferase</fullName>
    </submittedName>
</protein>
<reference evidence="2 3" key="1">
    <citation type="submission" date="2018-10" db="EMBL/GenBank/DDBJ databases">
        <title>Sequencing the genomes of 1000 actinobacteria strains.</title>
        <authorList>
            <person name="Klenk H.-P."/>
        </authorList>
    </citation>
    <scope>NUCLEOTIDE SEQUENCE [LARGE SCALE GENOMIC DNA]</scope>
    <source>
        <strain evidence="2 3">DSM 43800</strain>
    </source>
</reference>
<dbReference type="EMBL" id="RBXO01000001">
    <property type="protein sequence ID" value="RKT57540.1"/>
    <property type="molecule type" value="Genomic_DNA"/>
</dbReference>
<dbReference type="GO" id="GO:0016747">
    <property type="term" value="F:acyltransferase activity, transferring groups other than amino-acyl groups"/>
    <property type="evidence" value="ECO:0007669"/>
    <property type="project" value="InterPro"/>
</dbReference>
<sequence>MEPVEVNAGEYYLRQLRDDDRVDDRAPLVAGGRFTGTGEAGAHIAERRRQWEADETCSWAICEQSSNTAIGEIALSTDGELFCWVAPDQRGNGVATRVTAAVCGFGFGFLDLDRIVVEPPDNAAERVAHKCGFRHVGSRGVWMRLR</sequence>
<dbReference type="InterPro" id="IPR016181">
    <property type="entry name" value="Acyl_CoA_acyltransferase"/>
</dbReference>
<evidence type="ECO:0000313" key="2">
    <source>
        <dbReference type="EMBL" id="RKT57540.1"/>
    </source>
</evidence>
<dbReference type="PANTHER" id="PTHR43792">
    <property type="entry name" value="GNAT FAMILY, PUTATIVE (AFU_ORTHOLOGUE AFUA_3G00765)-RELATED-RELATED"/>
    <property type="match status" value="1"/>
</dbReference>
<dbReference type="RefSeq" id="WP_121009314.1">
    <property type="nucleotide sequence ID" value="NZ_RBXO01000001.1"/>
</dbReference>
<keyword evidence="3" id="KW-1185">Reference proteome</keyword>
<accession>A0A495W8V5</accession>
<dbReference type="AlphaFoldDB" id="A0A495W8V5"/>
<dbReference type="OrthoDB" id="2061990at2"/>
<proteinExistence type="predicted"/>
<dbReference type="SUPFAM" id="SSF55729">
    <property type="entry name" value="Acyl-CoA N-acyltransferases (Nat)"/>
    <property type="match status" value="1"/>
</dbReference>
<dbReference type="InterPro" id="IPR051531">
    <property type="entry name" value="N-acetyltransferase"/>
</dbReference>
<organism evidence="2 3">
    <name type="scientific">Saccharothrix australiensis</name>
    <dbReference type="NCBI Taxonomy" id="2072"/>
    <lineage>
        <taxon>Bacteria</taxon>
        <taxon>Bacillati</taxon>
        <taxon>Actinomycetota</taxon>
        <taxon>Actinomycetes</taxon>
        <taxon>Pseudonocardiales</taxon>
        <taxon>Pseudonocardiaceae</taxon>
        <taxon>Saccharothrix</taxon>
    </lineage>
</organism>
<dbReference type="Pfam" id="PF13302">
    <property type="entry name" value="Acetyltransf_3"/>
    <property type="match status" value="1"/>
</dbReference>
<comment type="caution">
    <text evidence="2">The sequence shown here is derived from an EMBL/GenBank/DDBJ whole genome shotgun (WGS) entry which is preliminary data.</text>
</comment>
<gene>
    <name evidence="2" type="ORF">C8E97_6262</name>
</gene>
<feature type="domain" description="N-acetyltransferase" evidence="1">
    <location>
        <begin position="14"/>
        <end position="146"/>
    </location>
</feature>
<name>A0A495W8V5_9PSEU</name>
<evidence type="ECO:0000313" key="3">
    <source>
        <dbReference type="Proteomes" id="UP000282084"/>
    </source>
</evidence>